<accession>B9Y3G7</accession>
<dbReference type="GO" id="GO:0016779">
    <property type="term" value="F:nucleotidyltransferase activity"/>
    <property type="evidence" value="ECO:0007669"/>
    <property type="project" value="UniProtKB-KW"/>
</dbReference>
<dbReference type="eggNOG" id="COG1208">
    <property type="taxonomic scope" value="Bacteria"/>
</dbReference>
<dbReference type="Pfam" id="PF12804">
    <property type="entry name" value="NTP_transf_3"/>
    <property type="match status" value="1"/>
</dbReference>
<dbReference type="PANTHER" id="PTHR43584:SF8">
    <property type="entry name" value="N-ACETYLMURAMATE ALPHA-1-PHOSPHATE URIDYLYLTRANSFERASE"/>
    <property type="match status" value="1"/>
</dbReference>
<dbReference type="HOGENOM" id="CLU_1182324_0_0_9"/>
<organism evidence="4 5">
    <name type="scientific">Holdemania filiformis DSM 12042</name>
    <dbReference type="NCBI Taxonomy" id="545696"/>
    <lineage>
        <taxon>Bacteria</taxon>
        <taxon>Bacillati</taxon>
        <taxon>Bacillota</taxon>
        <taxon>Erysipelotrichia</taxon>
        <taxon>Erysipelotrichales</taxon>
        <taxon>Erysipelotrichaceae</taxon>
        <taxon>Holdemania</taxon>
    </lineage>
</organism>
<reference evidence="4 5" key="2">
    <citation type="submission" date="2009-02" db="EMBL/GenBank/DDBJ databases">
        <title>Draft genome sequence of Holdemania filiformis DSM 12042.</title>
        <authorList>
            <person name="Sudarsanam P."/>
            <person name="Ley R."/>
            <person name="Guruge J."/>
            <person name="Turnbaugh P.J."/>
            <person name="Mahowald M."/>
            <person name="Liep D."/>
            <person name="Gordon J."/>
        </authorList>
    </citation>
    <scope>NUCLEOTIDE SEQUENCE [LARGE SCALE GENOMIC DNA]</scope>
    <source>
        <strain evidence="4 5">DSM 12042</strain>
    </source>
</reference>
<reference evidence="4 5" key="1">
    <citation type="submission" date="2008-12" db="EMBL/GenBank/DDBJ databases">
        <authorList>
            <person name="Fulton L."/>
            <person name="Clifton S."/>
            <person name="Fulton B."/>
            <person name="Xu J."/>
            <person name="Minx P."/>
            <person name="Pepin K.H."/>
            <person name="Johnson M."/>
            <person name="Bhonagiri V."/>
            <person name="Nash W.E."/>
            <person name="Mardis E.R."/>
            <person name="Wilson R.K."/>
        </authorList>
    </citation>
    <scope>NUCLEOTIDE SEQUENCE [LARGE SCALE GENOMIC DNA]</scope>
    <source>
        <strain evidence="4 5">DSM 12042</strain>
    </source>
</reference>
<dbReference type="Proteomes" id="UP000005950">
    <property type="component" value="Unassembled WGS sequence"/>
</dbReference>
<dbReference type="STRING" id="545696.HOLDEFILI_00342"/>
<evidence type="ECO:0000313" key="4">
    <source>
        <dbReference type="EMBL" id="EEF69489.1"/>
    </source>
</evidence>
<dbReference type="RefSeq" id="WP_006057558.1">
    <property type="nucleotide sequence ID" value="NZ_GG657552.1"/>
</dbReference>
<dbReference type="AlphaFoldDB" id="B9Y3G7"/>
<evidence type="ECO:0000256" key="2">
    <source>
        <dbReference type="ARBA" id="ARBA00022695"/>
    </source>
</evidence>
<sequence length="235" mass="26966">MKAVLFCGGKGRRMFPFSTYRPKCLLPIGNIPLLKHWLIALQEMRIEETILICDPVEARQFRGLTEEFPFSRIVSAENRQIWEALENLCSEQPVLLANGDGFLSVLDLKRLLSSYEEKGNSILLNQIEDFRSTECICADVQDKVVSLYGHPRAHYVNAQSCGVAIIDNSVLRYLHTTQYGFHKLPCGGMPDSSFYLEELLQNALEHQIDLHPVFVCDYYTDLNFPWDILKSNIQY</sequence>
<keyword evidence="2" id="KW-0548">Nucleotidyltransferase</keyword>
<comment type="caution">
    <text evidence="4">The sequence shown here is derived from an EMBL/GenBank/DDBJ whole genome shotgun (WGS) entry which is preliminary data.</text>
</comment>
<feature type="non-terminal residue" evidence="4">
    <location>
        <position position="235"/>
    </location>
</feature>
<name>B9Y3G7_9FIRM</name>
<proteinExistence type="predicted"/>
<dbReference type="EMBL" id="ACCF01000018">
    <property type="protein sequence ID" value="EEF69489.1"/>
    <property type="molecule type" value="Genomic_DNA"/>
</dbReference>
<evidence type="ECO:0000313" key="5">
    <source>
        <dbReference type="Proteomes" id="UP000005950"/>
    </source>
</evidence>
<dbReference type="PANTHER" id="PTHR43584">
    <property type="entry name" value="NUCLEOTIDYL TRANSFERASE"/>
    <property type="match status" value="1"/>
</dbReference>
<evidence type="ECO:0000256" key="1">
    <source>
        <dbReference type="ARBA" id="ARBA00022679"/>
    </source>
</evidence>
<keyword evidence="1" id="KW-0808">Transferase</keyword>
<protein>
    <recommendedName>
        <fullName evidence="3">MobA-like NTP transferase domain-containing protein</fullName>
    </recommendedName>
</protein>
<dbReference type="InterPro" id="IPR025877">
    <property type="entry name" value="MobA-like_NTP_Trfase"/>
</dbReference>
<dbReference type="Gene3D" id="3.90.550.10">
    <property type="entry name" value="Spore Coat Polysaccharide Biosynthesis Protein SpsA, Chain A"/>
    <property type="match status" value="1"/>
</dbReference>
<evidence type="ECO:0000259" key="3">
    <source>
        <dbReference type="Pfam" id="PF12804"/>
    </source>
</evidence>
<dbReference type="InterPro" id="IPR029044">
    <property type="entry name" value="Nucleotide-diphossugar_trans"/>
</dbReference>
<gene>
    <name evidence="4" type="ORF">HOLDEFILI_00342</name>
</gene>
<dbReference type="InterPro" id="IPR050065">
    <property type="entry name" value="GlmU-like"/>
</dbReference>
<feature type="domain" description="MobA-like NTP transferase" evidence="3">
    <location>
        <begin position="3"/>
        <end position="129"/>
    </location>
</feature>
<dbReference type="SUPFAM" id="SSF53448">
    <property type="entry name" value="Nucleotide-diphospho-sugar transferases"/>
    <property type="match status" value="1"/>
</dbReference>